<feature type="transmembrane region" description="Helical" evidence="7">
    <location>
        <begin position="433"/>
        <end position="459"/>
    </location>
</feature>
<keyword evidence="4 7" id="KW-1133">Transmembrane helix</keyword>
<proteinExistence type="inferred from homology"/>
<feature type="transmembrane region" description="Helical" evidence="7">
    <location>
        <begin position="702"/>
        <end position="724"/>
    </location>
</feature>
<keyword evidence="2" id="KW-1003">Cell membrane</keyword>
<comment type="similarity">
    <text evidence="6">Belongs to the ABC-4 integral membrane protein family.</text>
</comment>
<feature type="transmembrane region" description="Helical" evidence="7">
    <location>
        <begin position="21"/>
        <end position="41"/>
    </location>
</feature>
<accession>A0ABZ0I5I2</accession>
<evidence type="ECO:0000256" key="6">
    <source>
        <dbReference type="ARBA" id="ARBA00038076"/>
    </source>
</evidence>
<feature type="domain" description="MacB-like periplasmic core" evidence="9">
    <location>
        <begin position="444"/>
        <end position="630"/>
    </location>
</feature>
<feature type="transmembrane region" description="Helical" evidence="7">
    <location>
        <begin position="342"/>
        <end position="368"/>
    </location>
</feature>
<evidence type="ECO:0000256" key="1">
    <source>
        <dbReference type="ARBA" id="ARBA00004651"/>
    </source>
</evidence>
<feature type="transmembrane region" description="Helical" evidence="7">
    <location>
        <begin position="786"/>
        <end position="810"/>
    </location>
</feature>
<evidence type="ECO:0000259" key="8">
    <source>
        <dbReference type="Pfam" id="PF02687"/>
    </source>
</evidence>
<dbReference type="InterPro" id="IPR025857">
    <property type="entry name" value="MacB_PCD"/>
</dbReference>
<evidence type="ECO:0000256" key="5">
    <source>
        <dbReference type="ARBA" id="ARBA00023136"/>
    </source>
</evidence>
<feature type="domain" description="ABC3 transporter permease C-terminal" evidence="8">
    <location>
        <begin position="301"/>
        <end position="417"/>
    </location>
</feature>
<evidence type="ECO:0000256" key="7">
    <source>
        <dbReference type="SAM" id="Phobius"/>
    </source>
</evidence>
<dbReference type="Pfam" id="PF12704">
    <property type="entry name" value="MacB_PCD"/>
    <property type="match status" value="2"/>
</dbReference>
<keyword evidence="3 7" id="KW-0812">Transmembrane</keyword>
<evidence type="ECO:0000256" key="3">
    <source>
        <dbReference type="ARBA" id="ARBA00022692"/>
    </source>
</evidence>
<evidence type="ECO:0000313" key="11">
    <source>
        <dbReference type="Proteomes" id="UP001626537"/>
    </source>
</evidence>
<feature type="transmembrane region" description="Helical" evidence="7">
    <location>
        <begin position="388"/>
        <end position="412"/>
    </location>
</feature>
<feature type="domain" description="MacB-like periplasmic core" evidence="9">
    <location>
        <begin position="20"/>
        <end position="243"/>
    </location>
</feature>
<dbReference type="EMBL" id="CP136864">
    <property type="protein sequence ID" value="WOJ94779.1"/>
    <property type="molecule type" value="Genomic_DNA"/>
</dbReference>
<dbReference type="PANTHER" id="PTHR30572:SF4">
    <property type="entry name" value="ABC TRANSPORTER PERMEASE YTRF"/>
    <property type="match status" value="1"/>
</dbReference>
<keyword evidence="11" id="KW-1185">Reference proteome</keyword>
<organism evidence="10 11">
    <name type="scientific">Congregibacter variabilis</name>
    <dbReference type="NCBI Taxonomy" id="3081200"/>
    <lineage>
        <taxon>Bacteria</taxon>
        <taxon>Pseudomonadati</taxon>
        <taxon>Pseudomonadota</taxon>
        <taxon>Gammaproteobacteria</taxon>
        <taxon>Cellvibrionales</taxon>
        <taxon>Halieaceae</taxon>
        <taxon>Congregibacter</taxon>
    </lineage>
</organism>
<protein>
    <submittedName>
        <fullName evidence="10">FtsX-like permease family protein</fullName>
    </submittedName>
</protein>
<sequence length="829" mass="90924">MFKNYLRVALRNIIKNPLYSTINVVGLAVGLAACLLISLFVRDELSYDEQWENSESLFRINTTLNIPGREPMATVVAAGPIKGALESYFSQDIKDVTRFSGMIPVIKYQGNAFTEEVHWTDPATAEMFDLKVIAGDLGLTLNDNASLAVDTSFAKKHFGTTDAIDRVVNVVLDDINRDFRIGAVFEDLPHNTVLKFQALAMIDESDWSGQPYLFDHWFSINNNVFFQLAESASIDSIRQRMDAFVDQSIPMSEGSLAEDGLTASDLIKISAQAITDIQLNPAGFGEMKPTGNKRTVSIFAVVAGLTLLIACINFMNLATSRSTQRAREVALRKVMGAQRSQLIVQFLGESVLLALIGLLLGVVLAELLLPLYSNFLGKELILSYTDGFTVGVLALLVIAIGVVGGIYPALVLSRFQPARVLKANKSAESEGSASLRNALVVLQFTVSIALIIATATVYAQMIYATSMDTGFRKEQLLAISGAERPGVANQQDSLLQELKMLPGVERVSIASEKPFSESENNLSVRIPESPEAGNILIGVVRTDYEFFSTMEAELAAGRDFNRDYALDQFPNTETLAEGEQARGNLLINETAVRRLGFGTPQDAVGRTVLMNLGEEDKEGLFTVVGVVKDMHLVSIRSIVRPELYHIARRPGRSILIRFSGDPRTLASSLENKWTAMFPDVPLTYEHSDEVALNAFTQERNTATMLGTFSALAVIIACLGLYGLASFTAERRTKEIGIRRVLGASVPNIVGLLLWQFSKPIILANAIAWPIAIWSMVTWLQGFPYRLDYWVLAPLCIAAGLIALLISWMTVGGNAARVARRNPIQALRYE</sequence>
<dbReference type="PANTHER" id="PTHR30572">
    <property type="entry name" value="MEMBRANE COMPONENT OF TRANSPORTER-RELATED"/>
    <property type="match status" value="1"/>
</dbReference>
<evidence type="ECO:0000256" key="2">
    <source>
        <dbReference type="ARBA" id="ARBA00022475"/>
    </source>
</evidence>
<keyword evidence="5 7" id="KW-0472">Membrane</keyword>
<comment type="subcellular location">
    <subcellularLocation>
        <location evidence="1">Cell membrane</location>
        <topology evidence="1">Multi-pass membrane protein</topology>
    </subcellularLocation>
</comment>
<feature type="transmembrane region" description="Helical" evidence="7">
    <location>
        <begin position="760"/>
        <end position="779"/>
    </location>
</feature>
<dbReference type="Proteomes" id="UP001626537">
    <property type="component" value="Chromosome"/>
</dbReference>
<dbReference type="Pfam" id="PF02687">
    <property type="entry name" value="FtsX"/>
    <property type="match status" value="2"/>
</dbReference>
<feature type="domain" description="ABC3 transporter permease C-terminal" evidence="8">
    <location>
        <begin position="707"/>
        <end position="808"/>
    </location>
</feature>
<gene>
    <name evidence="10" type="ORF">R0135_06325</name>
</gene>
<dbReference type="InterPro" id="IPR003838">
    <property type="entry name" value="ABC3_permease_C"/>
</dbReference>
<name>A0ABZ0I5I2_9GAMM</name>
<dbReference type="InterPro" id="IPR050250">
    <property type="entry name" value="Macrolide_Exporter_MacB"/>
</dbReference>
<evidence type="ECO:0000256" key="4">
    <source>
        <dbReference type="ARBA" id="ARBA00022989"/>
    </source>
</evidence>
<feature type="transmembrane region" description="Helical" evidence="7">
    <location>
        <begin position="296"/>
        <end position="318"/>
    </location>
</feature>
<dbReference type="RefSeq" id="WP_407349412.1">
    <property type="nucleotide sequence ID" value="NZ_CP136864.1"/>
</dbReference>
<reference evidence="10 11" key="1">
    <citation type="submission" date="2023-10" db="EMBL/GenBank/DDBJ databases">
        <title>Two novel species belonging to the OM43/NOR5 clade.</title>
        <authorList>
            <person name="Park M."/>
        </authorList>
    </citation>
    <scope>NUCLEOTIDE SEQUENCE [LARGE SCALE GENOMIC DNA]</scope>
    <source>
        <strain evidence="10 11">IMCC43200</strain>
    </source>
</reference>
<evidence type="ECO:0000313" key="10">
    <source>
        <dbReference type="EMBL" id="WOJ94779.1"/>
    </source>
</evidence>
<evidence type="ECO:0000259" key="9">
    <source>
        <dbReference type="Pfam" id="PF12704"/>
    </source>
</evidence>